<dbReference type="InterPro" id="IPR032640">
    <property type="entry name" value="AMPK1_CBM"/>
</dbReference>
<evidence type="ECO:0000259" key="3">
    <source>
        <dbReference type="Pfam" id="PF18962"/>
    </source>
</evidence>
<evidence type="ECO:0008006" key="6">
    <source>
        <dbReference type="Google" id="ProtNLM"/>
    </source>
</evidence>
<dbReference type="KEGG" id="anf:AQPE_0785"/>
<gene>
    <name evidence="4" type="ORF">AQPE_0785</name>
</gene>
<dbReference type="Pfam" id="PF18962">
    <property type="entry name" value="Por_Secre_tail"/>
    <property type="match status" value="1"/>
</dbReference>
<proteinExistence type="inferred from homology"/>
<organism evidence="4 5">
    <name type="scientific">Aquipluma nitroreducens</name>
    <dbReference type="NCBI Taxonomy" id="2010828"/>
    <lineage>
        <taxon>Bacteria</taxon>
        <taxon>Pseudomonadati</taxon>
        <taxon>Bacteroidota</taxon>
        <taxon>Bacteroidia</taxon>
        <taxon>Marinilabiliales</taxon>
        <taxon>Prolixibacteraceae</taxon>
        <taxon>Aquipluma</taxon>
    </lineage>
</organism>
<evidence type="ECO:0000313" key="5">
    <source>
        <dbReference type="Proteomes" id="UP001193389"/>
    </source>
</evidence>
<dbReference type="InterPro" id="IPR026444">
    <property type="entry name" value="Secre_tail"/>
</dbReference>
<dbReference type="InterPro" id="IPR013783">
    <property type="entry name" value="Ig-like_fold"/>
</dbReference>
<dbReference type="PANTHER" id="PTHR10343">
    <property type="entry name" value="5'-AMP-ACTIVATED PROTEIN KINASE , BETA SUBUNIT"/>
    <property type="match status" value="1"/>
</dbReference>
<name>A0A5K7S592_9BACT</name>
<evidence type="ECO:0000259" key="2">
    <source>
        <dbReference type="Pfam" id="PF16561"/>
    </source>
</evidence>
<reference evidence="4" key="1">
    <citation type="journal article" date="2020" name="Int. J. Syst. Evol. Microbiol.">
        <title>Aquipluma nitroreducens gen. nov. sp. nov., a novel facultatively anaerobic bacterium isolated from a freshwater lake.</title>
        <authorList>
            <person name="Watanabe M."/>
            <person name="Kojima H."/>
            <person name="Fukui M."/>
        </authorList>
    </citation>
    <scope>NUCLEOTIDE SEQUENCE</scope>
    <source>
        <strain evidence="4">MeG22</strain>
    </source>
</reference>
<feature type="domain" description="AMP-activated protein kinase glycogen-binding" evidence="2">
    <location>
        <begin position="52"/>
        <end position="97"/>
    </location>
</feature>
<dbReference type="Proteomes" id="UP001193389">
    <property type="component" value="Chromosome"/>
</dbReference>
<dbReference type="InterPro" id="IPR014756">
    <property type="entry name" value="Ig_E-set"/>
</dbReference>
<dbReference type="AlphaFoldDB" id="A0A5K7S592"/>
<evidence type="ECO:0000313" key="4">
    <source>
        <dbReference type="EMBL" id="BBE16645.1"/>
    </source>
</evidence>
<evidence type="ECO:0000256" key="1">
    <source>
        <dbReference type="ARBA" id="ARBA00010926"/>
    </source>
</evidence>
<dbReference type="EMBL" id="AP018694">
    <property type="protein sequence ID" value="BBE16645.1"/>
    <property type="molecule type" value="Genomic_DNA"/>
</dbReference>
<protein>
    <recommendedName>
        <fullName evidence="6">Secretion system C-terminal sorting domain-containing protein</fullName>
    </recommendedName>
</protein>
<dbReference type="NCBIfam" id="TIGR04183">
    <property type="entry name" value="Por_Secre_tail"/>
    <property type="match status" value="1"/>
</dbReference>
<dbReference type="CDD" id="cd02859">
    <property type="entry name" value="E_set_AMPKbeta_like_N"/>
    <property type="match status" value="1"/>
</dbReference>
<dbReference type="RefSeq" id="WP_318349700.1">
    <property type="nucleotide sequence ID" value="NZ_AP018694.1"/>
</dbReference>
<sequence length="558" mass="63320">MKSRNSIIPNKLLFLLIILTFSFTGKMTYANLNIKFSVDLNKLISRNSFDPAADQVYVCGSFNNWEKTIPLLASNDNIYSATVSIPENSWQEYKYCISTPGAANSGMEKDFQFQTFYGSKRNRRLQLGTNDLNLPVVFYNDEDMVLTKSTAHFNFYCTSQEIDIINDYSSRLEQNYERIVSALQAIITEKINIYIYKNLDALHLANGYPESEDWATGSAWGKALITTVSPTKVDYTGSVDVLVHEFTHCVNAWKTKVTLPAWLNEGVATYYGRQISTKDWIKLDVQQFGKPKIEKLFTDSRNGYPYSYIVGYFIAKTKGEDAMAKFVENMNYADIGYANLDALQTDWETFLDSYLDQTKTVNVKFSVDMAAMIQAGYFNPATHKVFVKGDFNWWNPKNQLTLESGTVYSAIIPISQYGLYEYKFFTNSLAAPNSGLELNLNETTKGNRLLDLVDVDLTLPTKSFHFSDQITNTTIDLTNSVFSFFPNPSSGIINLKFENELDSSCLINISGLNGNSVYSKSVRSFENGMIDLRSLPKGIYFIQLRNHEKVKTSKLILQ</sequence>
<keyword evidence="5" id="KW-1185">Reference proteome</keyword>
<dbReference type="Gene3D" id="2.60.40.10">
    <property type="entry name" value="Immunoglobulins"/>
    <property type="match status" value="2"/>
</dbReference>
<accession>A0A5K7S592</accession>
<dbReference type="PANTHER" id="PTHR10343:SF84">
    <property type="entry name" value="5'-AMP-ACTIVATED PROTEIN KINASE SUBUNIT BETA-1"/>
    <property type="match status" value="1"/>
</dbReference>
<dbReference type="SUPFAM" id="SSF81296">
    <property type="entry name" value="E set domains"/>
    <property type="match status" value="2"/>
</dbReference>
<dbReference type="Pfam" id="PF16561">
    <property type="entry name" value="AMPK1_CBM"/>
    <property type="match status" value="1"/>
</dbReference>
<feature type="domain" description="Secretion system C-terminal sorting" evidence="3">
    <location>
        <begin position="485"/>
        <end position="556"/>
    </location>
</feature>
<comment type="similarity">
    <text evidence="1">Belongs to the 5'-AMP-activated protein kinase beta subunit family.</text>
</comment>
<dbReference type="InterPro" id="IPR050827">
    <property type="entry name" value="CRP1_MDG1_kinase"/>
</dbReference>